<dbReference type="InterPro" id="IPR005046">
    <property type="entry name" value="DUF285"/>
</dbReference>
<accession>A0A6N7EVL6</accession>
<proteinExistence type="predicted"/>
<feature type="signal peptide" evidence="1">
    <location>
        <begin position="1"/>
        <end position="32"/>
    </location>
</feature>
<evidence type="ECO:0000256" key="1">
    <source>
        <dbReference type="SAM" id="SignalP"/>
    </source>
</evidence>
<dbReference type="RefSeq" id="WP_152810583.1">
    <property type="nucleotide sequence ID" value="NZ_WHNW01000008.1"/>
</dbReference>
<evidence type="ECO:0000313" key="3">
    <source>
        <dbReference type="Proteomes" id="UP000471298"/>
    </source>
</evidence>
<gene>
    <name evidence="2" type="ORF">GCU85_07595</name>
</gene>
<comment type="caution">
    <text evidence="2">The sequence shown here is derived from an EMBL/GenBank/DDBJ whole genome shotgun (WGS) entry which is preliminary data.</text>
</comment>
<protein>
    <submittedName>
        <fullName evidence="2">BspA family leucine-rich repeat surface protein</fullName>
    </submittedName>
</protein>
<organism evidence="2 3">
    <name type="scientific">Ostreibacterium oceani</name>
    <dbReference type="NCBI Taxonomy" id="2654998"/>
    <lineage>
        <taxon>Bacteria</taxon>
        <taxon>Pseudomonadati</taxon>
        <taxon>Pseudomonadota</taxon>
        <taxon>Gammaproteobacteria</taxon>
        <taxon>Cardiobacteriales</taxon>
        <taxon>Ostreibacteriaceae</taxon>
        <taxon>Ostreibacterium</taxon>
    </lineage>
</organism>
<keyword evidence="3" id="KW-1185">Reference proteome</keyword>
<keyword evidence="1" id="KW-0732">Signal</keyword>
<dbReference type="Proteomes" id="UP000471298">
    <property type="component" value="Unassembled WGS sequence"/>
</dbReference>
<evidence type="ECO:0000313" key="2">
    <source>
        <dbReference type="EMBL" id="MPV86591.1"/>
    </source>
</evidence>
<dbReference type="EMBL" id="WHNW01000008">
    <property type="protein sequence ID" value="MPV86591.1"/>
    <property type="molecule type" value="Genomic_DNA"/>
</dbReference>
<dbReference type="InParanoid" id="A0A6N7EVL6"/>
<sequence length="253" mass="27959">MNTHHILKQIESKAKSTCLLVALMLFSTHAYAQATTDFVMTVKTDNAGVSGTTEFKIETDEGTAGYNYNVDVDNDGVYDFTGLTGDFTHDFGAVGTYTIRIADNVGDGTGFPRFFYNDVSDEEKILSIDQWGAIKWTNMQGAFYGATNLVLNATDTPDLALVTDFRGMFRDNSSLVDNGGQMNNWNMSTATTIQEMFSGATVFNSDISSWDVSNVTTFRGTFRSATAFNQNINTWNTSSALSMRDMFFWGLQL</sequence>
<dbReference type="Pfam" id="PF03382">
    <property type="entry name" value="DUF285"/>
    <property type="match status" value="1"/>
</dbReference>
<name>A0A6N7EVL6_9GAMM</name>
<reference evidence="2 3" key="1">
    <citation type="submission" date="2019-10" db="EMBL/GenBank/DDBJ databases">
        <title>Cardiobacteriales fam. a chemoheterotrophic member of the order Cardiobacteriales, and proposal of Cardiobacteriales fam. nov.</title>
        <authorList>
            <person name="Wang C."/>
        </authorList>
    </citation>
    <scope>NUCLEOTIDE SEQUENCE [LARGE SCALE GENOMIC DNA]</scope>
    <source>
        <strain evidence="2 3">ML27</strain>
    </source>
</reference>
<feature type="chain" id="PRO_5026794553" evidence="1">
    <location>
        <begin position="33"/>
        <end position="253"/>
    </location>
</feature>
<dbReference type="AlphaFoldDB" id="A0A6N7EVL6"/>